<keyword evidence="4 8" id="KW-0560">Oxidoreductase</keyword>
<dbReference type="GO" id="GO:0033743">
    <property type="term" value="F:peptide-methionine (R)-S-oxide reductase activity"/>
    <property type="evidence" value="ECO:0007669"/>
    <property type="project" value="InterPro"/>
</dbReference>
<dbReference type="FunFam" id="2.170.150.20:FF:000003">
    <property type="entry name" value="Peptide methionine sulfoxide reductase MsrB"/>
    <property type="match status" value="1"/>
</dbReference>
<name>A0A3B1D7D9_9ZZZZ</name>
<evidence type="ECO:0000259" key="7">
    <source>
        <dbReference type="PROSITE" id="PS51790"/>
    </source>
</evidence>
<evidence type="ECO:0000256" key="4">
    <source>
        <dbReference type="ARBA" id="ARBA00023002"/>
    </source>
</evidence>
<dbReference type="GO" id="GO:0030091">
    <property type="term" value="P:protein repair"/>
    <property type="evidence" value="ECO:0007669"/>
    <property type="project" value="InterPro"/>
</dbReference>
<dbReference type="NCBIfam" id="TIGR00357">
    <property type="entry name" value="peptide-methionine (R)-S-oxide reductase MsrB"/>
    <property type="match status" value="1"/>
</dbReference>
<dbReference type="HAMAP" id="MF_01401">
    <property type="entry name" value="MsrA"/>
    <property type="match status" value="1"/>
</dbReference>
<dbReference type="GO" id="GO:0006979">
    <property type="term" value="P:response to oxidative stress"/>
    <property type="evidence" value="ECO:0007669"/>
    <property type="project" value="InterPro"/>
</dbReference>
<dbReference type="GO" id="GO:0008113">
    <property type="term" value="F:peptide-methionine (S)-S-oxide reductase activity"/>
    <property type="evidence" value="ECO:0007669"/>
    <property type="project" value="UniProtKB-EC"/>
</dbReference>
<dbReference type="GO" id="GO:0005737">
    <property type="term" value="C:cytoplasm"/>
    <property type="evidence" value="ECO:0007669"/>
    <property type="project" value="TreeGrafter"/>
</dbReference>
<dbReference type="InterPro" id="IPR002579">
    <property type="entry name" value="Met_Sox_Rdtase_MsrB_dom"/>
</dbReference>
<dbReference type="Gene3D" id="2.170.150.20">
    <property type="entry name" value="Peptide methionine sulfoxide reductase"/>
    <property type="match status" value="1"/>
</dbReference>
<dbReference type="PANTHER" id="PTHR10173:SF59">
    <property type="entry name" value="PEPTIDE METHIONINE SULFOXIDE REDUCTASE MSRA_MSRB"/>
    <property type="match status" value="1"/>
</dbReference>
<comment type="function">
    <text evidence="6">Has an important function as a repair enzyme for proteins that have been inactivated by oxidation. Catalyzes the reversible oxidation-reduction of methionine sulfoxide in proteins to methionine.</text>
</comment>
<comment type="similarity">
    <text evidence="2">In the N-terminal section; belongs to the MsrA Met sulfoxide reductase family.</text>
</comment>
<gene>
    <name evidence="8" type="ORF">MNBD_NITROSPIRAE01-1371</name>
</gene>
<reference evidence="8" key="1">
    <citation type="submission" date="2018-06" db="EMBL/GenBank/DDBJ databases">
        <authorList>
            <person name="Zhirakovskaya E."/>
        </authorList>
    </citation>
    <scope>NUCLEOTIDE SEQUENCE</scope>
</reference>
<evidence type="ECO:0000256" key="2">
    <source>
        <dbReference type="ARBA" id="ARBA00011017"/>
    </source>
</evidence>
<dbReference type="Pfam" id="PF01641">
    <property type="entry name" value="SelR"/>
    <property type="match status" value="1"/>
</dbReference>
<dbReference type="HAMAP" id="MF_01400">
    <property type="entry name" value="MsrB"/>
    <property type="match status" value="1"/>
</dbReference>
<evidence type="ECO:0000256" key="1">
    <source>
        <dbReference type="ARBA" id="ARBA00008076"/>
    </source>
</evidence>
<organism evidence="8">
    <name type="scientific">hydrothermal vent metagenome</name>
    <dbReference type="NCBI Taxonomy" id="652676"/>
    <lineage>
        <taxon>unclassified sequences</taxon>
        <taxon>metagenomes</taxon>
        <taxon>ecological metagenomes</taxon>
    </lineage>
</organism>
<feature type="domain" description="MsrB" evidence="7">
    <location>
        <begin position="195"/>
        <end position="317"/>
    </location>
</feature>
<evidence type="ECO:0000256" key="6">
    <source>
        <dbReference type="ARBA" id="ARBA00024679"/>
    </source>
</evidence>
<dbReference type="EMBL" id="UOGF01000079">
    <property type="protein sequence ID" value="VAX31868.1"/>
    <property type="molecule type" value="Genomic_DNA"/>
</dbReference>
<dbReference type="SUPFAM" id="SSF55068">
    <property type="entry name" value="Peptide methionine sulfoxide reductase"/>
    <property type="match status" value="1"/>
</dbReference>
<dbReference type="Pfam" id="PF01625">
    <property type="entry name" value="PMSR"/>
    <property type="match status" value="1"/>
</dbReference>
<comment type="similarity">
    <text evidence="1">In the C-terminal section; belongs to the MsrB Met sulfoxide reductase family.</text>
</comment>
<sequence length="335" mass="38290">MNTNNKPTEIATFAGGCFWCMESPFEEHEGVIDVISGYTGGPEVDPRYEEVASGNTGHFEAIQITYNPEKISYESLLDLFWRQIDPTDAGGSFVDRGPHYRSAIFYHNPQQKNQALSSKEKGDASKRYEQPIVTEIKEAGPFYTAEDYHQDFYKKNPSHYQRYRSGSGRDRYLNEIWSDKAEKKPQQSDFKKPTKAELKEKLSAIQFRVTQGDGTEPPFENPYWNNKAEGIYVDIVSGEALFSSRDKFDSGTGWPSFTKAIDREAVTQKKDKSLFMVRTEVRSKNADAHLGHLFDDGPAPRGLRYCINSASLRFIAKEALEQEGYEIFVKEFERE</sequence>
<dbReference type="EC" id="1.8.4.11" evidence="3"/>
<dbReference type="SUPFAM" id="SSF51316">
    <property type="entry name" value="Mss4-like"/>
    <property type="match status" value="1"/>
</dbReference>
<accession>A0A3B1D7D9</accession>
<dbReference type="PROSITE" id="PS51790">
    <property type="entry name" value="MSRB"/>
    <property type="match status" value="1"/>
</dbReference>
<dbReference type="InterPro" id="IPR011057">
    <property type="entry name" value="Mss4-like_sf"/>
</dbReference>
<evidence type="ECO:0000256" key="3">
    <source>
        <dbReference type="ARBA" id="ARBA00012502"/>
    </source>
</evidence>
<dbReference type="Gene3D" id="3.30.1060.10">
    <property type="entry name" value="Peptide methionine sulphoxide reductase MsrA"/>
    <property type="match status" value="1"/>
</dbReference>
<dbReference type="AlphaFoldDB" id="A0A3B1D7D9"/>
<dbReference type="NCBIfam" id="TIGR00401">
    <property type="entry name" value="msrA"/>
    <property type="match status" value="1"/>
</dbReference>
<dbReference type="PANTHER" id="PTHR10173">
    <property type="entry name" value="METHIONINE SULFOXIDE REDUCTASE"/>
    <property type="match status" value="1"/>
</dbReference>
<dbReference type="InterPro" id="IPR002569">
    <property type="entry name" value="Met_Sox_Rdtase_MsrA_dom"/>
</dbReference>
<proteinExistence type="inferred from homology"/>
<keyword evidence="5" id="KW-0511">Multifunctional enzyme</keyword>
<evidence type="ECO:0000256" key="5">
    <source>
        <dbReference type="ARBA" id="ARBA00023268"/>
    </source>
</evidence>
<evidence type="ECO:0000313" key="8">
    <source>
        <dbReference type="EMBL" id="VAX31868.1"/>
    </source>
</evidence>
<dbReference type="InterPro" id="IPR036509">
    <property type="entry name" value="Met_Sox_Rdtase_MsrA_sf"/>
</dbReference>
<dbReference type="InterPro" id="IPR028427">
    <property type="entry name" value="Met_Sox_Rdtase_MsrB"/>
</dbReference>
<protein>
    <recommendedName>
        <fullName evidence="3">peptide-methionine (S)-S-oxide reductase</fullName>
        <ecNumber evidence="3">1.8.4.11</ecNumber>
    </recommendedName>
</protein>